<keyword evidence="2" id="KW-1185">Reference proteome</keyword>
<dbReference type="EMBL" id="SLVV01000020">
    <property type="protein sequence ID" value="TCN18424.1"/>
    <property type="molecule type" value="Genomic_DNA"/>
</dbReference>
<gene>
    <name evidence="1" type="ORF">EV146_12022</name>
</gene>
<proteinExistence type="predicted"/>
<dbReference type="Proteomes" id="UP000295689">
    <property type="component" value="Unassembled WGS sequence"/>
</dbReference>
<comment type="caution">
    <text evidence="1">The sequence shown here is derived from an EMBL/GenBank/DDBJ whole genome shotgun (WGS) entry which is preliminary data.</text>
</comment>
<evidence type="ECO:0000313" key="2">
    <source>
        <dbReference type="Proteomes" id="UP000295689"/>
    </source>
</evidence>
<protein>
    <submittedName>
        <fullName evidence="1">Uncharacterized protein</fullName>
    </submittedName>
</protein>
<reference evidence="1 2" key="1">
    <citation type="journal article" date="2015" name="Stand. Genomic Sci.">
        <title>Genomic Encyclopedia of Bacterial and Archaeal Type Strains, Phase III: the genomes of soil and plant-associated and newly described type strains.</title>
        <authorList>
            <person name="Whitman W.B."/>
            <person name="Woyke T."/>
            <person name="Klenk H.P."/>
            <person name="Zhou Y."/>
            <person name="Lilburn T.G."/>
            <person name="Beck B.J."/>
            <person name="De Vos P."/>
            <person name="Vandamme P."/>
            <person name="Eisen J.A."/>
            <person name="Garrity G."/>
            <person name="Hugenholtz P."/>
            <person name="Kyrpides N.C."/>
        </authorList>
    </citation>
    <scope>NUCLEOTIDE SEQUENCE [LARGE SCALE GENOMIC DNA]</scope>
    <source>
        <strain evidence="1 2">CV53</strain>
    </source>
</reference>
<accession>A0A4R2AYZ1</accession>
<name>A0A4R2AYZ1_9BACI</name>
<evidence type="ECO:0000313" key="1">
    <source>
        <dbReference type="EMBL" id="TCN18424.1"/>
    </source>
</evidence>
<sequence>MNISILIRYNSPAGIVTQGGTFPLKRRKPEQVAIEWLQEIKRQVNYEGLVEVIIDGNQDITNLVREMENSPLSE</sequence>
<dbReference type="AlphaFoldDB" id="A0A4R2AYZ1"/>
<organism evidence="1 2">
    <name type="scientific">Mesobacillus foraminis</name>
    <dbReference type="NCBI Taxonomy" id="279826"/>
    <lineage>
        <taxon>Bacteria</taxon>
        <taxon>Bacillati</taxon>
        <taxon>Bacillota</taxon>
        <taxon>Bacilli</taxon>
        <taxon>Bacillales</taxon>
        <taxon>Bacillaceae</taxon>
        <taxon>Mesobacillus</taxon>
    </lineage>
</organism>